<accession>A0A1J7IJ53</accession>
<dbReference type="AlphaFoldDB" id="A0A1J7IJ53"/>
<dbReference type="SUPFAM" id="SSF48208">
    <property type="entry name" value="Six-hairpin glycosidases"/>
    <property type="match status" value="1"/>
</dbReference>
<dbReference type="InterPro" id="IPR012341">
    <property type="entry name" value="6hp_glycosidase-like_sf"/>
</dbReference>
<gene>
    <name evidence="2" type="ORF">CONLIGDRAFT_671132</name>
</gene>
<dbReference type="InParanoid" id="A0A1J7IJ53"/>
<evidence type="ECO:0000313" key="2">
    <source>
        <dbReference type="EMBL" id="OIW27323.1"/>
    </source>
</evidence>
<evidence type="ECO:0008006" key="4">
    <source>
        <dbReference type="Google" id="ProtNLM"/>
    </source>
</evidence>
<name>A0A1J7IJ53_9PEZI</name>
<dbReference type="InterPro" id="IPR008928">
    <property type="entry name" value="6-hairpin_glycosidase_sf"/>
</dbReference>
<sequence>MLPSGLLCLLFGSVASATSCAQRRNVVRAFNVRRNVSSSTTPLQVGNGNFAFGVDVTGLQTFNPFGTLSTWGWHNFSLPTTPGQTSVDDFTGLDWWTHGRLVNYDQPNPAENDISNWLIQNPQRVNLANIGFSFGGAKVSEADLEQTAQVLDLYSGKITSTFFYKGSLVEVETWADPSSDAVGISVKSDLLSSGSLGVFFDFPYSDVNKFDAPFVGVWNATDQHSTVLTHTGDNEATIQHTMDSNSYIMSAKWSRKGTVAGPSSGTHRYVLTTPGSNSLDLTVAFSPDQQTSVPTYNDLTTASQTWWRTFWNTGAFIDLTAVKTANATELQRRIILSQYLLAVNSASSNPPQESGLVNNGWYGKFHLEMVLWHTLPFARWNQFPLLSRSQPSTYARFLPSSLDRAAAQGYRGARWGKMTDPTGRSAPGEINSLLIWQQPHPMYLAETEYRSRPTADTLAKWDAVLTATADFMASFAWHNVSTNRYDLGPPLYPVSENTPPNSTINPAFELAYWRFGLDVAARWKTRLNQPVPQDWLTVRDNLAPLPVQNGTYVTYEGIPGMWTDPATTNDHPAMAGIYGLLPPPASGPPLNTTVLLATADRIRDTWALQDSYGWDFSMLAMNALRLGEVDRAVEYLLHPIFQFDDAGYAVGGSRVPTPYFPNSASLLIAMAMMAGGWDGAPGPHFPAGWEVEVEGFVPGL</sequence>
<dbReference type="Proteomes" id="UP000182658">
    <property type="component" value="Unassembled WGS sequence"/>
</dbReference>
<dbReference type="EMBL" id="KV875099">
    <property type="protein sequence ID" value="OIW27323.1"/>
    <property type="molecule type" value="Genomic_DNA"/>
</dbReference>
<keyword evidence="3" id="KW-1185">Reference proteome</keyword>
<protein>
    <recommendedName>
        <fullName evidence="4">Six-hairpin glycosidase</fullName>
    </recommendedName>
</protein>
<proteinExistence type="predicted"/>
<evidence type="ECO:0000256" key="1">
    <source>
        <dbReference type="SAM" id="SignalP"/>
    </source>
</evidence>
<dbReference type="STRING" id="1408157.A0A1J7IJ53"/>
<keyword evidence="1" id="KW-0732">Signal</keyword>
<dbReference type="OrthoDB" id="3534988at2759"/>
<feature type="signal peptide" evidence="1">
    <location>
        <begin position="1"/>
        <end position="17"/>
    </location>
</feature>
<evidence type="ECO:0000313" key="3">
    <source>
        <dbReference type="Proteomes" id="UP000182658"/>
    </source>
</evidence>
<dbReference type="Gene3D" id="1.50.10.10">
    <property type="match status" value="1"/>
</dbReference>
<dbReference type="GO" id="GO:0003824">
    <property type="term" value="F:catalytic activity"/>
    <property type="evidence" value="ECO:0007669"/>
    <property type="project" value="UniProtKB-ARBA"/>
</dbReference>
<organism evidence="2 3">
    <name type="scientific">Coniochaeta ligniaria NRRL 30616</name>
    <dbReference type="NCBI Taxonomy" id="1408157"/>
    <lineage>
        <taxon>Eukaryota</taxon>
        <taxon>Fungi</taxon>
        <taxon>Dikarya</taxon>
        <taxon>Ascomycota</taxon>
        <taxon>Pezizomycotina</taxon>
        <taxon>Sordariomycetes</taxon>
        <taxon>Sordariomycetidae</taxon>
        <taxon>Coniochaetales</taxon>
        <taxon>Coniochaetaceae</taxon>
        <taxon>Coniochaeta</taxon>
    </lineage>
</organism>
<reference evidence="2 3" key="1">
    <citation type="submission" date="2016-10" db="EMBL/GenBank/DDBJ databases">
        <title>Draft genome sequence of Coniochaeta ligniaria NRRL30616, a lignocellulolytic fungus for bioabatement of inhibitors in plant biomass hydrolysates.</title>
        <authorList>
            <consortium name="DOE Joint Genome Institute"/>
            <person name="Jimenez D.J."/>
            <person name="Hector R.E."/>
            <person name="Riley R."/>
            <person name="Sun H."/>
            <person name="Grigoriev I.V."/>
            <person name="Van Elsas J.D."/>
            <person name="Nichols N.N."/>
        </authorList>
    </citation>
    <scope>NUCLEOTIDE SEQUENCE [LARGE SCALE GENOMIC DNA]</scope>
    <source>
        <strain evidence="2 3">NRRL 30616</strain>
    </source>
</reference>
<feature type="chain" id="PRO_5009644900" description="Six-hairpin glycosidase" evidence="1">
    <location>
        <begin position="18"/>
        <end position="700"/>
    </location>
</feature>
<dbReference type="GO" id="GO:0005975">
    <property type="term" value="P:carbohydrate metabolic process"/>
    <property type="evidence" value="ECO:0007669"/>
    <property type="project" value="InterPro"/>
</dbReference>